<evidence type="ECO:0000313" key="6">
    <source>
        <dbReference type="Proteomes" id="UP001150925"/>
    </source>
</evidence>
<feature type="domain" description="SHSP" evidence="4">
    <location>
        <begin position="81"/>
        <end position="181"/>
    </location>
</feature>
<dbReference type="InterPro" id="IPR008978">
    <property type="entry name" value="HSP20-like_chaperone"/>
</dbReference>
<dbReference type="OrthoDB" id="5549697at2759"/>
<comment type="similarity">
    <text evidence="1 2">Belongs to the small heat shock protein (HSP20) family.</text>
</comment>
<dbReference type="SUPFAM" id="SSF49764">
    <property type="entry name" value="HSP20-like chaperones"/>
    <property type="match status" value="1"/>
</dbReference>
<dbReference type="Gene3D" id="2.60.40.790">
    <property type="match status" value="1"/>
</dbReference>
<evidence type="ECO:0000259" key="4">
    <source>
        <dbReference type="PROSITE" id="PS01031"/>
    </source>
</evidence>
<dbReference type="EMBL" id="JANBPY010000189">
    <property type="protein sequence ID" value="KAJ1968397.1"/>
    <property type="molecule type" value="Genomic_DNA"/>
</dbReference>
<evidence type="ECO:0000313" key="5">
    <source>
        <dbReference type="EMBL" id="KAJ1968397.1"/>
    </source>
</evidence>
<reference evidence="5" key="1">
    <citation type="submission" date="2022-07" db="EMBL/GenBank/DDBJ databases">
        <title>Phylogenomic reconstructions and comparative analyses of Kickxellomycotina fungi.</title>
        <authorList>
            <person name="Reynolds N.K."/>
            <person name="Stajich J.E."/>
            <person name="Barry K."/>
            <person name="Grigoriev I.V."/>
            <person name="Crous P."/>
            <person name="Smith M.E."/>
        </authorList>
    </citation>
    <scope>NUCLEOTIDE SEQUENCE</scope>
    <source>
        <strain evidence="5">RSA 1196</strain>
    </source>
</reference>
<dbReference type="Pfam" id="PF00011">
    <property type="entry name" value="HSP20"/>
    <property type="match status" value="1"/>
</dbReference>
<dbReference type="CDD" id="cd06464">
    <property type="entry name" value="ACD_sHsps-like"/>
    <property type="match status" value="1"/>
</dbReference>
<keyword evidence="6" id="KW-1185">Reference proteome</keyword>
<name>A0A9W8E549_9FUNG</name>
<proteinExistence type="inferred from homology"/>
<feature type="compositionally biased region" description="Pro residues" evidence="3">
    <location>
        <begin position="60"/>
        <end position="72"/>
    </location>
</feature>
<comment type="caution">
    <text evidence="5">The sequence shown here is derived from an EMBL/GenBank/DDBJ whole genome shotgun (WGS) entry which is preliminary data.</text>
</comment>
<organism evidence="5 6">
    <name type="scientific">Dispira parvispora</name>
    <dbReference type="NCBI Taxonomy" id="1520584"/>
    <lineage>
        <taxon>Eukaryota</taxon>
        <taxon>Fungi</taxon>
        <taxon>Fungi incertae sedis</taxon>
        <taxon>Zoopagomycota</taxon>
        <taxon>Kickxellomycotina</taxon>
        <taxon>Dimargaritomycetes</taxon>
        <taxon>Dimargaritales</taxon>
        <taxon>Dimargaritaceae</taxon>
        <taxon>Dispira</taxon>
    </lineage>
</organism>
<dbReference type="PROSITE" id="PS01031">
    <property type="entry name" value="SHSP"/>
    <property type="match status" value="1"/>
</dbReference>
<feature type="region of interest" description="Disordered" evidence="3">
    <location>
        <begin position="44"/>
        <end position="73"/>
    </location>
</feature>
<gene>
    <name evidence="5" type="ORF">IWQ62_001275</name>
</gene>
<sequence length="181" mass="20151">MSCKPFCSSNFWDHSCCHKPYLAGCHCKGECNCFGLTIKVATPKPTPPATPPAKASKAPSSPPAPKGGPPNPQCKFVVPIQRPKNPPPPAFDVDDNDMRFQVTMKWDMSRCPVKCDVTVENHTLLLIKASFATDKKDTFDVFERRVQIPPDTVAEKSEGKYKDGVLVVEIPKLDSWKRFYI</sequence>
<dbReference type="InterPro" id="IPR002068">
    <property type="entry name" value="A-crystallin/Hsp20_dom"/>
</dbReference>
<dbReference type="Proteomes" id="UP001150925">
    <property type="component" value="Unassembled WGS sequence"/>
</dbReference>
<accession>A0A9W8E549</accession>
<evidence type="ECO:0000256" key="3">
    <source>
        <dbReference type="SAM" id="MobiDB-lite"/>
    </source>
</evidence>
<evidence type="ECO:0000256" key="1">
    <source>
        <dbReference type="PROSITE-ProRule" id="PRU00285"/>
    </source>
</evidence>
<dbReference type="AlphaFoldDB" id="A0A9W8E549"/>
<evidence type="ECO:0000256" key="2">
    <source>
        <dbReference type="RuleBase" id="RU003616"/>
    </source>
</evidence>
<protein>
    <recommendedName>
        <fullName evidence="4">SHSP domain-containing protein</fullName>
    </recommendedName>
</protein>